<comment type="caution">
    <text evidence="1">The sequence shown here is derived from an EMBL/GenBank/DDBJ whole genome shotgun (WGS) entry which is preliminary data.</text>
</comment>
<keyword evidence="2" id="KW-1185">Reference proteome</keyword>
<gene>
    <name evidence="1" type="ORF">NE675_08605</name>
</gene>
<dbReference type="Proteomes" id="UP001206692">
    <property type="component" value="Unassembled WGS sequence"/>
</dbReference>
<proteinExistence type="predicted"/>
<sequence length="520" mass="58859">MMQISYVTIETSAPVVVTAPGSSQLLTASSESFSGTLLRGVLAGKYVTDHKLGKKAHQDENFIRYFFSDLRFVSAHPSVDGKRAMVLPLSLMKAKAADVDKPILDLLSDQGKAGYKSLKGLSVVDGGTIRPVSVKSSMAFHMSRSGDHERLSGHSQDGKVYTYESIDADQTFQGAVIGDDACLKAFFEDVGRKGERFTCRIGRSKRTEYGTCHLTFTQPQDIPDEAFSETTCLVLDTPLVPTDGFAARADQVLQEEVIDVLNRKFGNDVFTLGRVFSTSVSIENFVGIWQMRRPRTMALAAGTVFELHKDGPWQEGEVQVLQQLMYGGAGDRTEEGFGQLRRWNIQDLTMAAEGEKEELEEPSSYSLEVKKRVAAILESRIKEQLHNFAYEDAAQLKGLEGGAKTHIFARLESWLDRDFHQEFRKKTSKNETMGTHLRRLRLYGAPLYEIFDNKQQNPYETKERNDLLKDLVPEKLSEKIGFKPPKESYFREYWLWFFRHSRKRTVQVRKTVSEVKNDEK</sequence>
<dbReference type="RefSeq" id="WP_154254226.1">
    <property type="nucleotide sequence ID" value="NZ_JAJCIO010000006.1"/>
</dbReference>
<organism evidence="1 2">
    <name type="scientific">Megasphaera massiliensis</name>
    <dbReference type="NCBI Taxonomy" id="1232428"/>
    <lineage>
        <taxon>Bacteria</taxon>
        <taxon>Bacillati</taxon>
        <taxon>Bacillota</taxon>
        <taxon>Negativicutes</taxon>
        <taxon>Veillonellales</taxon>
        <taxon>Veillonellaceae</taxon>
        <taxon>Megasphaera</taxon>
    </lineage>
</organism>
<reference evidence="1 2" key="1">
    <citation type="submission" date="2022-06" db="EMBL/GenBank/DDBJ databases">
        <title>Isolation of gut microbiota from human fecal samples.</title>
        <authorList>
            <person name="Pamer E.G."/>
            <person name="Barat B."/>
            <person name="Waligurski E."/>
            <person name="Medina S."/>
            <person name="Paddock L."/>
            <person name="Mostad J."/>
        </authorList>
    </citation>
    <scope>NUCLEOTIDE SEQUENCE [LARGE SCALE GENOMIC DNA]</scope>
    <source>
        <strain evidence="1 2">DFI.1.1</strain>
    </source>
</reference>
<name>A0ABT1ST92_9FIRM</name>
<protein>
    <recommendedName>
        <fullName evidence="3">CRISPR-associated protein</fullName>
    </recommendedName>
</protein>
<evidence type="ECO:0000313" key="1">
    <source>
        <dbReference type="EMBL" id="MCQ5343079.1"/>
    </source>
</evidence>
<dbReference type="EMBL" id="JANGEW010000015">
    <property type="protein sequence ID" value="MCQ5343079.1"/>
    <property type="molecule type" value="Genomic_DNA"/>
</dbReference>
<evidence type="ECO:0008006" key="3">
    <source>
        <dbReference type="Google" id="ProtNLM"/>
    </source>
</evidence>
<accession>A0ABT1ST92</accession>
<evidence type="ECO:0000313" key="2">
    <source>
        <dbReference type="Proteomes" id="UP001206692"/>
    </source>
</evidence>